<dbReference type="InterPro" id="IPR035906">
    <property type="entry name" value="MetI-like_sf"/>
</dbReference>
<feature type="transmembrane region" description="Helical" evidence="7">
    <location>
        <begin position="145"/>
        <end position="166"/>
    </location>
</feature>
<dbReference type="PROSITE" id="PS50928">
    <property type="entry name" value="ABC_TM1"/>
    <property type="match status" value="1"/>
</dbReference>
<dbReference type="GO" id="GO:0055085">
    <property type="term" value="P:transmembrane transport"/>
    <property type="evidence" value="ECO:0007669"/>
    <property type="project" value="InterPro"/>
</dbReference>
<feature type="domain" description="ABC transmembrane type-1" evidence="8">
    <location>
        <begin position="106"/>
        <end position="322"/>
    </location>
</feature>
<accession>A0A7C4AHG9</accession>
<evidence type="ECO:0000256" key="2">
    <source>
        <dbReference type="ARBA" id="ARBA00022448"/>
    </source>
</evidence>
<dbReference type="SUPFAM" id="SSF161098">
    <property type="entry name" value="MetI-like"/>
    <property type="match status" value="1"/>
</dbReference>
<dbReference type="AlphaFoldDB" id="A0A7C4AHG9"/>
<dbReference type="InterPro" id="IPR050366">
    <property type="entry name" value="BP-dependent_transpt_permease"/>
</dbReference>
<proteinExistence type="inferred from homology"/>
<dbReference type="Pfam" id="PF12911">
    <property type="entry name" value="OppC_N"/>
    <property type="match status" value="1"/>
</dbReference>
<evidence type="ECO:0000256" key="1">
    <source>
        <dbReference type="ARBA" id="ARBA00004651"/>
    </source>
</evidence>
<dbReference type="InterPro" id="IPR025966">
    <property type="entry name" value="OppC_N"/>
</dbReference>
<evidence type="ECO:0000259" key="8">
    <source>
        <dbReference type="PROSITE" id="PS50928"/>
    </source>
</evidence>
<evidence type="ECO:0000256" key="4">
    <source>
        <dbReference type="ARBA" id="ARBA00022692"/>
    </source>
</evidence>
<evidence type="ECO:0000256" key="6">
    <source>
        <dbReference type="ARBA" id="ARBA00023136"/>
    </source>
</evidence>
<comment type="similarity">
    <text evidence="7">Belongs to the binding-protein-dependent transport system permease family.</text>
</comment>
<dbReference type="EMBL" id="DSRP01000539">
    <property type="protein sequence ID" value="HGG92843.1"/>
    <property type="molecule type" value="Genomic_DNA"/>
</dbReference>
<reference evidence="9" key="1">
    <citation type="journal article" date="2020" name="mSystems">
        <title>Genome- and Community-Level Interaction Insights into Carbon Utilization and Element Cycling Functions of Hydrothermarchaeota in Hydrothermal Sediment.</title>
        <authorList>
            <person name="Zhou Z."/>
            <person name="Liu Y."/>
            <person name="Xu W."/>
            <person name="Pan J."/>
            <person name="Luo Z.H."/>
            <person name="Li M."/>
        </authorList>
    </citation>
    <scope>NUCLEOTIDE SEQUENCE [LARGE SCALE GENOMIC DNA]</scope>
    <source>
        <strain evidence="9">SpSt-413</strain>
    </source>
</reference>
<feature type="transmembrane region" description="Helical" evidence="7">
    <location>
        <begin position="181"/>
        <end position="206"/>
    </location>
</feature>
<comment type="subcellular location">
    <subcellularLocation>
        <location evidence="1 7">Cell membrane</location>
        <topology evidence="1 7">Multi-pass membrane protein</topology>
    </subcellularLocation>
</comment>
<dbReference type="Gene3D" id="1.10.3720.10">
    <property type="entry name" value="MetI-like"/>
    <property type="match status" value="1"/>
</dbReference>
<keyword evidence="5 7" id="KW-1133">Transmembrane helix</keyword>
<feature type="transmembrane region" description="Helical" evidence="7">
    <location>
        <begin position="108"/>
        <end position="133"/>
    </location>
</feature>
<protein>
    <submittedName>
        <fullName evidence="9">ABC transporter permease</fullName>
    </submittedName>
</protein>
<keyword evidence="6 7" id="KW-0472">Membrane</keyword>
<evidence type="ECO:0000256" key="3">
    <source>
        <dbReference type="ARBA" id="ARBA00022475"/>
    </source>
</evidence>
<evidence type="ECO:0000313" key="9">
    <source>
        <dbReference type="EMBL" id="HGG92843.1"/>
    </source>
</evidence>
<keyword evidence="2 7" id="KW-0813">Transport</keyword>
<dbReference type="CDD" id="cd06261">
    <property type="entry name" value="TM_PBP2"/>
    <property type="match status" value="1"/>
</dbReference>
<comment type="caution">
    <text evidence="9">The sequence shown here is derived from an EMBL/GenBank/DDBJ whole genome shotgun (WGS) entry which is preliminary data.</text>
</comment>
<evidence type="ECO:0000256" key="7">
    <source>
        <dbReference type="RuleBase" id="RU363032"/>
    </source>
</evidence>
<dbReference type="GO" id="GO:0005886">
    <property type="term" value="C:plasma membrane"/>
    <property type="evidence" value="ECO:0007669"/>
    <property type="project" value="UniProtKB-SubCell"/>
</dbReference>
<organism evidence="9">
    <name type="scientific">Fundidesulfovibrio putealis</name>
    <dbReference type="NCBI Taxonomy" id="270496"/>
    <lineage>
        <taxon>Bacteria</taxon>
        <taxon>Pseudomonadati</taxon>
        <taxon>Thermodesulfobacteriota</taxon>
        <taxon>Desulfovibrionia</taxon>
        <taxon>Desulfovibrionales</taxon>
        <taxon>Desulfovibrionaceae</taxon>
        <taxon>Fundidesulfovibrio</taxon>
    </lineage>
</organism>
<dbReference type="Pfam" id="PF00528">
    <property type="entry name" value="BPD_transp_1"/>
    <property type="match status" value="1"/>
</dbReference>
<dbReference type="PANTHER" id="PTHR43386">
    <property type="entry name" value="OLIGOPEPTIDE TRANSPORT SYSTEM PERMEASE PROTEIN APPC"/>
    <property type="match status" value="1"/>
</dbReference>
<feature type="transmembrane region" description="Helical" evidence="7">
    <location>
        <begin position="302"/>
        <end position="322"/>
    </location>
</feature>
<evidence type="ECO:0000256" key="5">
    <source>
        <dbReference type="ARBA" id="ARBA00022989"/>
    </source>
</evidence>
<keyword evidence="3" id="KW-1003">Cell membrane</keyword>
<dbReference type="PANTHER" id="PTHR43386:SF23">
    <property type="entry name" value="ABC TRANSPORTER"/>
    <property type="match status" value="1"/>
</dbReference>
<dbReference type="InterPro" id="IPR000515">
    <property type="entry name" value="MetI-like"/>
</dbReference>
<gene>
    <name evidence="9" type="ORF">ENR59_07815</name>
</gene>
<name>A0A7C4AHG9_9BACT</name>
<sequence>MTTATTTPQILDLASAEAMPEEVSQLQVVARRFLRHRLAVFSLFVLGAVVTLAVIAPLIAPFSPTEITVGNDFLAPGSLAKDGVRTHWLGTDQIGRDYLSRLLYAARISLTVAVTAQLCAVTIGALVGAVSGYMGGTVDAIVMRAVEFLLTIPQLPLLLIISSLVIQNQDAIPIPEALKQFVAWLLIIQPRDATQVVLVIAILVAFGWMGDSRLMRGVVLSVKEQTFTEAARALGANDARIILTHMIPNALAPMIVSASLGLSGFIIYEAALSFLGLGIQDPTPTWGNMLAAAQSQMFQHPWLPLVSGIPIFLCTLTFNFVGDGLRDALDPRLKL</sequence>
<keyword evidence="4 7" id="KW-0812">Transmembrane</keyword>
<feature type="transmembrane region" description="Helical" evidence="7">
    <location>
        <begin position="38"/>
        <end position="60"/>
    </location>
</feature>
<feature type="transmembrane region" description="Helical" evidence="7">
    <location>
        <begin position="250"/>
        <end position="268"/>
    </location>
</feature>